<protein>
    <submittedName>
        <fullName evidence="1">Uncharacterized protein</fullName>
    </submittedName>
</protein>
<reference evidence="1" key="1">
    <citation type="journal article" date="2014" name="Front. Microbiol.">
        <title>High frequency of phylogenetically diverse reductive dehalogenase-homologous genes in deep subseafloor sedimentary metagenomes.</title>
        <authorList>
            <person name="Kawai M."/>
            <person name="Futagami T."/>
            <person name="Toyoda A."/>
            <person name="Takaki Y."/>
            <person name="Nishi S."/>
            <person name="Hori S."/>
            <person name="Arai W."/>
            <person name="Tsubouchi T."/>
            <person name="Morono Y."/>
            <person name="Uchiyama I."/>
            <person name="Ito T."/>
            <person name="Fujiyama A."/>
            <person name="Inagaki F."/>
            <person name="Takami H."/>
        </authorList>
    </citation>
    <scope>NUCLEOTIDE SEQUENCE</scope>
    <source>
        <strain evidence="1">Expedition CK06-06</strain>
    </source>
</reference>
<accession>X0UL33</accession>
<evidence type="ECO:0000313" key="1">
    <source>
        <dbReference type="EMBL" id="GAF89205.1"/>
    </source>
</evidence>
<name>X0UL33_9ZZZZ</name>
<dbReference type="AlphaFoldDB" id="X0UL33"/>
<gene>
    <name evidence="1" type="ORF">S01H1_23947</name>
</gene>
<feature type="non-terminal residue" evidence="1">
    <location>
        <position position="1"/>
    </location>
</feature>
<comment type="caution">
    <text evidence="1">The sequence shown here is derived from an EMBL/GenBank/DDBJ whole genome shotgun (WGS) entry which is preliminary data.</text>
</comment>
<proteinExistence type="predicted"/>
<organism evidence="1">
    <name type="scientific">marine sediment metagenome</name>
    <dbReference type="NCBI Taxonomy" id="412755"/>
    <lineage>
        <taxon>unclassified sequences</taxon>
        <taxon>metagenomes</taxon>
        <taxon>ecological metagenomes</taxon>
    </lineage>
</organism>
<sequence>SLEYPPIAPKKKSSYITIFNDMYEFFPIKYVSLPGFGYVFLGLFSSEEIIQ</sequence>
<dbReference type="EMBL" id="BARS01014023">
    <property type="protein sequence ID" value="GAF89205.1"/>
    <property type="molecule type" value="Genomic_DNA"/>
</dbReference>